<evidence type="ECO:0000256" key="2">
    <source>
        <dbReference type="ARBA" id="ARBA00022643"/>
    </source>
</evidence>
<keyword evidence="2" id="KW-0288">FMN</keyword>
<dbReference type="PANTHER" id="PTHR32332:SF31">
    <property type="entry name" value="2-NITROPROPANE DIOXYGENASE FAMILY, PUTATIVE (AFU_ORTHOLOGUE AFUA_2G09850)-RELATED"/>
    <property type="match status" value="1"/>
</dbReference>
<dbReference type="Pfam" id="PF03060">
    <property type="entry name" value="NMO"/>
    <property type="match status" value="1"/>
</dbReference>
<evidence type="ECO:0000313" key="5">
    <source>
        <dbReference type="Proteomes" id="UP000759537"/>
    </source>
</evidence>
<dbReference type="CDD" id="cd04730">
    <property type="entry name" value="NPD_like"/>
    <property type="match status" value="1"/>
</dbReference>
<dbReference type="GO" id="GO:0018580">
    <property type="term" value="F:nitronate monooxygenase activity"/>
    <property type="evidence" value="ECO:0007669"/>
    <property type="project" value="InterPro"/>
</dbReference>
<dbReference type="AlphaFoldDB" id="A0A9P5MVH0"/>
<keyword evidence="3" id="KW-0560">Oxidoreductase</keyword>
<dbReference type="Gene3D" id="3.20.20.70">
    <property type="entry name" value="Aldolase class I"/>
    <property type="match status" value="1"/>
</dbReference>
<keyword evidence="1" id="KW-0285">Flavoprotein</keyword>
<evidence type="ECO:0000313" key="4">
    <source>
        <dbReference type="EMBL" id="KAF8479729.1"/>
    </source>
</evidence>
<dbReference type="PANTHER" id="PTHR32332">
    <property type="entry name" value="2-NITROPROPANE DIOXYGENASE"/>
    <property type="match status" value="1"/>
</dbReference>
<sequence length="346" mass="35736">MGTIQTDITRLLGIQTPIVLAPMAGVSGGALASEVALAGGFGFLAPVYTGVEKFRDEFAIVRSTLGLPSGPLPIGAGFLGWKLEEAGGRHIPLLELALENGVRAIWLSFGEDLGRWIELVRNHDQKTGKSPKTLVFLQVNSVDEALFAVQAWKVDVLVAQGIESGGHGSASAPPVLNLVPEVLSALPPSGAPPVLAAGGLSSGGHLAAFLTLGAAGAVVGTRFLVAEESQYPEVHKRAIIAAKTGSTVRSYVFDQLRDTTGWPAGVDGRGLAIPALAAVERGSDIAQIKEEVAEGTKRGDPSSVIAWAGTGVGPLSRLQPAKDIVRELHEAAVAHLKASSVLVGNV</sequence>
<dbReference type="EMBL" id="WHVB01000009">
    <property type="protein sequence ID" value="KAF8479729.1"/>
    <property type="molecule type" value="Genomic_DNA"/>
</dbReference>
<proteinExistence type="predicted"/>
<evidence type="ECO:0000256" key="1">
    <source>
        <dbReference type="ARBA" id="ARBA00022630"/>
    </source>
</evidence>
<dbReference type="OrthoDB" id="2349068at2759"/>
<keyword evidence="4" id="KW-0223">Dioxygenase</keyword>
<evidence type="ECO:0000256" key="3">
    <source>
        <dbReference type="ARBA" id="ARBA00023002"/>
    </source>
</evidence>
<comment type="caution">
    <text evidence="4">The sequence shown here is derived from an EMBL/GenBank/DDBJ whole genome shotgun (WGS) entry which is preliminary data.</text>
</comment>
<name>A0A9P5MVH0_9AGAM</name>
<dbReference type="SUPFAM" id="SSF51412">
    <property type="entry name" value="Inosine monophosphate dehydrogenase (IMPDH)"/>
    <property type="match status" value="1"/>
</dbReference>
<organism evidence="4 5">
    <name type="scientific">Russula ochroleuca</name>
    <dbReference type="NCBI Taxonomy" id="152965"/>
    <lineage>
        <taxon>Eukaryota</taxon>
        <taxon>Fungi</taxon>
        <taxon>Dikarya</taxon>
        <taxon>Basidiomycota</taxon>
        <taxon>Agaricomycotina</taxon>
        <taxon>Agaricomycetes</taxon>
        <taxon>Russulales</taxon>
        <taxon>Russulaceae</taxon>
        <taxon>Russula</taxon>
    </lineage>
</organism>
<protein>
    <submittedName>
        <fullName evidence="4">2-nitropropane dioxygenase</fullName>
    </submittedName>
</protein>
<gene>
    <name evidence="4" type="ORF">DFH94DRAFT_494917</name>
</gene>
<reference evidence="4" key="1">
    <citation type="submission" date="2019-10" db="EMBL/GenBank/DDBJ databases">
        <authorList>
            <consortium name="DOE Joint Genome Institute"/>
            <person name="Kuo A."/>
            <person name="Miyauchi S."/>
            <person name="Kiss E."/>
            <person name="Drula E."/>
            <person name="Kohler A."/>
            <person name="Sanchez-Garcia M."/>
            <person name="Andreopoulos B."/>
            <person name="Barry K.W."/>
            <person name="Bonito G."/>
            <person name="Buee M."/>
            <person name="Carver A."/>
            <person name="Chen C."/>
            <person name="Cichocki N."/>
            <person name="Clum A."/>
            <person name="Culley D."/>
            <person name="Crous P.W."/>
            <person name="Fauchery L."/>
            <person name="Girlanda M."/>
            <person name="Hayes R."/>
            <person name="Keri Z."/>
            <person name="LaButti K."/>
            <person name="Lipzen A."/>
            <person name="Lombard V."/>
            <person name="Magnuson J."/>
            <person name="Maillard F."/>
            <person name="Morin E."/>
            <person name="Murat C."/>
            <person name="Nolan M."/>
            <person name="Ohm R."/>
            <person name="Pangilinan J."/>
            <person name="Pereira M."/>
            <person name="Perotto S."/>
            <person name="Peter M."/>
            <person name="Riley R."/>
            <person name="Sitrit Y."/>
            <person name="Stielow B."/>
            <person name="Szollosi G."/>
            <person name="Zifcakova L."/>
            <person name="Stursova M."/>
            <person name="Spatafora J.W."/>
            <person name="Tedersoo L."/>
            <person name="Vaario L.-M."/>
            <person name="Yamada A."/>
            <person name="Yan M."/>
            <person name="Wang P."/>
            <person name="Xu J."/>
            <person name="Bruns T."/>
            <person name="Baldrian P."/>
            <person name="Vilgalys R."/>
            <person name="Henrissat B."/>
            <person name="Grigoriev I.V."/>
            <person name="Hibbett D."/>
            <person name="Nagy L.G."/>
            <person name="Martin F.M."/>
        </authorList>
    </citation>
    <scope>NUCLEOTIDE SEQUENCE</scope>
    <source>
        <strain evidence="4">Prilba</strain>
    </source>
</reference>
<accession>A0A9P5MVH0</accession>
<dbReference type="GO" id="GO:0051213">
    <property type="term" value="F:dioxygenase activity"/>
    <property type="evidence" value="ECO:0007669"/>
    <property type="project" value="UniProtKB-KW"/>
</dbReference>
<reference evidence="4" key="2">
    <citation type="journal article" date="2020" name="Nat. Commun.">
        <title>Large-scale genome sequencing of mycorrhizal fungi provides insights into the early evolution of symbiotic traits.</title>
        <authorList>
            <person name="Miyauchi S."/>
            <person name="Kiss E."/>
            <person name="Kuo A."/>
            <person name="Drula E."/>
            <person name="Kohler A."/>
            <person name="Sanchez-Garcia M."/>
            <person name="Morin E."/>
            <person name="Andreopoulos B."/>
            <person name="Barry K.W."/>
            <person name="Bonito G."/>
            <person name="Buee M."/>
            <person name="Carver A."/>
            <person name="Chen C."/>
            <person name="Cichocki N."/>
            <person name="Clum A."/>
            <person name="Culley D."/>
            <person name="Crous P.W."/>
            <person name="Fauchery L."/>
            <person name="Girlanda M."/>
            <person name="Hayes R.D."/>
            <person name="Keri Z."/>
            <person name="LaButti K."/>
            <person name="Lipzen A."/>
            <person name="Lombard V."/>
            <person name="Magnuson J."/>
            <person name="Maillard F."/>
            <person name="Murat C."/>
            <person name="Nolan M."/>
            <person name="Ohm R.A."/>
            <person name="Pangilinan J."/>
            <person name="Pereira M.F."/>
            <person name="Perotto S."/>
            <person name="Peter M."/>
            <person name="Pfister S."/>
            <person name="Riley R."/>
            <person name="Sitrit Y."/>
            <person name="Stielow J.B."/>
            <person name="Szollosi G."/>
            <person name="Zifcakova L."/>
            <person name="Stursova M."/>
            <person name="Spatafora J.W."/>
            <person name="Tedersoo L."/>
            <person name="Vaario L.M."/>
            <person name="Yamada A."/>
            <person name="Yan M."/>
            <person name="Wang P."/>
            <person name="Xu J."/>
            <person name="Bruns T."/>
            <person name="Baldrian P."/>
            <person name="Vilgalys R."/>
            <person name="Dunand C."/>
            <person name="Henrissat B."/>
            <person name="Grigoriev I.V."/>
            <person name="Hibbett D."/>
            <person name="Nagy L.G."/>
            <person name="Martin F.M."/>
        </authorList>
    </citation>
    <scope>NUCLEOTIDE SEQUENCE</scope>
    <source>
        <strain evidence="4">Prilba</strain>
    </source>
</reference>
<keyword evidence="5" id="KW-1185">Reference proteome</keyword>
<dbReference type="Proteomes" id="UP000759537">
    <property type="component" value="Unassembled WGS sequence"/>
</dbReference>
<dbReference type="InterPro" id="IPR013785">
    <property type="entry name" value="Aldolase_TIM"/>
</dbReference>
<dbReference type="InterPro" id="IPR004136">
    <property type="entry name" value="NMO"/>
</dbReference>